<dbReference type="RefSeq" id="XP_020124109.1">
    <property type="nucleotide sequence ID" value="XM_020259894.1"/>
</dbReference>
<protein>
    <recommendedName>
        <fullName evidence="2">Alpha/beta hydrolase fold-3 domain-containing protein</fullName>
    </recommendedName>
</protein>
<accession>A0A225B2P2</accession>
<dbReference type="STRING" id="1441469.A0A225B2P2"/>
<dbReference type="GeneID" id="30999877"/>
<reference evidence="3 4" key="1">
    <citation type="submission" date="2015-06" db="EMBL/GenBank/DDBJ databases">
        <title>Talaromyces atroroseus IBT 11181 draft genome.</title>
        <authorList>
            <person name="Rasmussen K.B."/>
            <person name="Rasmussen S."/>
            <person name="Petersen B."/>
            <person name="Sicheritz-Ponten T."/>
            <person name="Mortensen U.H."/>
            <person name="Thrane U."/>
        </authorList>
    </citation>
    <scope>NUCLEOTIDE SEQUENCE [LARGE SCALE GENOMIC DNA]</scope>
    <source>
        <strain evidence="3 4">IBT 11181</strain>
    </source>
</reference>
<evidence type="ECO:0000259" key="2">
    <source>
        <dbReference type="Pfam" id="PF07859"/>
    </source>
</evidence>
<dbReference type="InterPro" id="IPR013094">
    <property type="entry name" value="AB_hydrolase_3"/>
</dbReference>
<dbReference type="InterPro" id="IPR050300">
    <property type="entry name" value="GDXG_lipolytic_enzyme"/>
</dbReference>
<dbReference type="EMBL" id="LFMY01000001">
    <property type="protein sequence ID" value="OKL63988.1"/>
    <property type="molecule type" value="Genomic_DNA"/>
</dbReference>
<keyword evidence="1" id="KW-0378">Hydrolase</keyword>
<comment type="caution">
    <text evidence="3">The sequence shown here is derived from an EMBL/GenBank/DDBJ whole genome shotgun (WGS) entry which is preliminary data.</text>
</comment>
<dbReference type="Gene3D" id="3.40.50.1820">
    <property type="entry name" value="alpha/beta hydrolase"/>
    <property type="match status" value="1"/>
</dbReference>
<gene>
    <name evidence="3" type="ORF">UA08_00122</name>
</gene>
<dbReference type="Pfam" id="PF07859">
    <property type="entry name" value="Abhydrolase_3"/>
    <property type="match status" value="1"/>
</dbReference>
<dbReference type="PANTHER" id="PTHR48081:SF8">
    <property type="entry name" value="ALPHA_BETA HYDROLASE FOLD-3 DOMAIN-CONTAINING PROTEIN-RELATED"/>
    <property type="match status" value="1"/>
</dbReference>
<evidence type="ECO:0000256" key="1">
    <source>
        <dbReference type="ARBA" id="ARBA00022801"/>
    </source>
</evidence>
<feature type="domain" description="Alpha/beta hydrolase fold-3" evidence="2">
    <location>
        <begin position="95"/>
        <end position="332"/>
    </location>
</feature>
<dbReference type="AlphaFoldDB" id="A0A225B2P2"/>
<dbReference type="GO" id="GO:0016787">
    <property type="term" value="F:hydrolase activity"/>
    <property type="evidence" value="ECO:0007669"/>
    <property type="project" value="UniProtKB-KW"/>
</dbReference>
<organism evidence="3 4">
    <name type="scientific">Talaromyces atroroseus</name>
    <dbReference type="NCBI Taxonomy" id="1441469"/>
    <lineage>
        <taxon>Eukaryota</taxon>
        <taxon>Fungi</taxon>
        <taxon>Dikarya</taxon>
        <taxon>Ascomycota</taxon>
        <taxon>Pezizomycotina</taxon>
        <taxon>Eurotiomycetes</taxon>
        <taxon>Eurotiomycetidae</taxon>
        <taxon>Eurotiales</taxon>
        <taxon>Trichocomaceae</taxon>
        <taxon>Talaromyces</taxon>
        <taxon>Talaromyces sect. Trachyspermi</taxon>
    </lineage>
</organism>
<keyword evidence="4" id="KW-1185">Reference proteome</keyword>
<dbReference type="PANTHER" id="PTHR48081">
    <property type="entry name" value="AB HYDROLASE SUPERFAMILY PROTEIN C4A8.06C"/>
    <property type="match status" value="1"/>
</dbReference>
<evidence type="ECO:0000313" key="3">
    <source>
        <dbReference type="EMBL" id="OKL63988.1"/>
    </source>
</evidence>
<name>A0A225B2P2_TALAT</name>
<sequence length="359" mass="39666">MAFTREERLKLADIDPELAETLKKITIPPIPEDANPDAVIARVRAYMKAQHKAPDPDSGVTEQDIFYPARDGHQLRARVFQPSEAPAASSPAPLLVYFHGGGWTIGSPEDTAPSCRRLVQNLGVVCIAPKYRLAPEHPFPAGINDAWDAIRWIAANAESVLSSSSSSSSLPFPVSLSRGFLVGGSSAGANLAAVLAHLARDDGAETLKQPITGSFLLSPMIMPPETVNTLPADWKYKEIYLSRTQDACKKDPILSPVLQKIFYTSVNGDPRSPLFAPYIWPTGHANLPRTYLQVCGMDVLRDEELIYEQVLREENGVETRFDIYPGMPHTFWNMFPMLTQGKKAAKDLEEGVRWLLRTE</sequence>
<proteinExistence type="predicted"/>
<dbReference type="OrthoDB" id="408631at2759"/>
<dbReference type="InterPro" id="IPR029058">
    <property type="entry name" value="AB_hydrolase_fold"/>
</dbReference>
<evidence type="ECO:0000313" key="4">
    <source>
        <dbReference type="Proteomes" id="UP000214365"/>
    </source>
</evidence>
<dbReference type="Proteomes" id="UP000214365">
    <property type="component" value="Unassembled WGS sequence"/>
</dbReference>
<dbReference type="SUPFAM" id="SSF53474">
    <property type="entry name" value="alpha/beta-Hydrolases"/>
    <property type="match status" value="1"/>
</dbReference>